<organism evidence="3">
    <name type="scientific">Onchocerca flexuosa</name>
    <dbReference type="NCBI Taxonomy" id="387005"/>
    <lineage>
        <taxon>Eukaryota</taxon>
        <taxon>Metazoa</taxon>
        <taxon>Ecdysozoa</taxon>
        <taxon>Nematoda</taxon>
        <taxon>Chromadorea</taxon>
        <taxon>Rhabditida</taxon>
        <taxon>Spirurina</taxon>
        <taxon>Spiruromorpha</taxon>
        <taxon>Filarioidea</taxon>
        <taxon>Onchocercidae</taxon>
        <taxon>Onchocerca</taxon>
    </lineage>
</organism>
<gene>
    <name evidence="1" type="ORF">OFLC_LOCUS6584</name>
</gene>
<accession>A0A183HGH0</accession>
<dbReference type="AlphaFoldDB" id="A0A183HGH0"/>
<evidence type="ECO:0000313" key="2">
    <source>
        <dbReference type="Proteomes" id="UP000267606"/>
    </source>
</evidence>
<evidence type="ECO:0000313" key="1">
    <source>
        <dbReference type="EMBL" id="VDO47008.1"/>
    </source>
</evidence>
<proteinExistence type="predicted"/>
<dbReference type="WBParaSite" id="OFLC_0000658101-mRNA-1">
    <property type="protein sequence ID" value="OFLC_0000658101-mRNA-1"/>
    <property type="gene ID" value="OFLC_0000658101"/>
</dbReference>
<dbReference type="Proteomes" id="UP000267606">
    <property type="component" value="Unassembled WGS sequence"/>
</dbReference>
<evidence type="ECO:0000313" key="3">
    <source>
        <dbReference type="WBParaSite" id="OFLC_0000658101-mRNA-1"/>
    </source>
</evidence>
<dbReference type="EMBL" id="UZAJ01006342">
    <property type="protein sequence ID" value="VDO47008.1"/>
    <property type="molecule type" value="Genomic_DNA"/>
</dbReference>
<reference evidence="3" key="1">
    <citation type="submission" date="2016-06" db="UniProtKB">
        <authorList>
            <consortium name="WormBaseParasite"/>
        </authorList>
    </citation>
    <scope>IDENTIFICATION</scope>
</reference>
<protein>
    <submittedName>
        <fullName evidence="3">Transmembrane protein</fullName>
    </submittedName>
</protein>
<keyword evidence="2" id="KW-1185">Reference proteome</keyword>
<name>A0A183HGH0_9BILA</name>
<sequence length="68" mass="7455">MNSDKKTKTKNPKKNEIGGDLTASIEKLFSVLNARYCLPLCICMCVCVCMCMSVCDVSCVRQDSSPLS</sequence>
<reference evidence="1 2" key="2">
    <citation type="submission" date="2018-11" db="EMBL/GenBank/DDBJ databases">
        <authorList>
            <consortium name="Pathogen Informatics"/>
        </authorList>
    </citation>
    <scope>NUCLEOTIDE SEQUENCE [LARGE SCALE GENOMIC DNA]</scope>
</reference>